<dbReference type="Gene3D" id="3.30.70.890">
    <property type="entry name" value="GHMP kinase, C-terminal domain"/>
    <property type="match status" value="1"/>
</dbReference>
<keyword evidence="5" id="KW-0067">ATP-binding</keyword>
<evidence type="ECO:0000256" key="4">
    <source>
        <dbReference type="ARBA" id="ARBA00022741"/>
    </source>
</evidence>
<dbReference type="Proteomes" id="UP000179102">
    <property type="component" value="Unassembled WGS sequence"/>
</dbReference>
<sequence length="325" mass="36006">MKATAIAPSNIAFIKFWGKTNDKLNLPQNSSISVNLSNLHSTTTVEFDPKFKKDVVIIDGSMQQKETLRTTKHLNVIRKLANIKTFAKVVSKNNFPKGSGLASSASGFAALTLAAAKAANLKLSEKELTTIARLGSGSASRSIPDGFVKWEKGSNHQTSYAHSLHSANFWKINILAIIISTSHKKISSTEGHSAAKSSPFFKIRIAKIEDKIRNLETVIRYKDFKKFGQIIEKEALELHAIALTSNPPIIYLLPESIKIMLLCQKLRETDTDVYFTFDAGPQPVLFCLQKDSQKIERAIKNEVRKARIIKSTPADGAKIITNHLF</sequence>
<dbReference type="EMBL" id="MFAZ01000002">
    <property type="protein sequence ID" value="OGD88186.1"/>
    <property type="molecule type" value="Genomic_DNA"/>
</dbReference>
<keyword evidence="6" id="KW-0443">Lipid metabolism</keyword>
<evidence type="ECO:0000259" key="8">
    <source>
        <dbReference type="Pfam" id="PF18376"/>
    </source>
</evidence>
<evidence type="ECO:0000256" key="1">
    <source>
        <dbReference type="ARBA" id="ARBA00008831"/>
    </source>
</evidence>
<comment type="caution">
    <text evidence="10">The sequence shown here is derived from an EMBL/GenBank/DDBJ whole genome shotgun (WGS) entry which is preliminary data.</text>
</comment>
<dbReference type="AlphaFoldDB" id="A0A1F5G8K0"/>
<dbReference type="NCBIfam" id="TIGR01240">
    <property type="entry name" value="mevDPdecarb"/>
    <property type="match status" value="1"/>
</dbReference>
<evidence type="ECO:0000256" key="6">
    <source>
        <dbReference type="ARBA" id="ARBA00023098"/>
    </source>
</evidence>
<accession>A0A1F5G8K0</accession>
<reference evidence="10 11" key="1">
    <citation type="journal article" date="2016" name="Nat. Commun.">
        <title>Thousands of microbial genomes shed light on interconnected biogeochemical processes in an aquifer system.</title>
        <authorList>
            <person name="Anantharaman K."/>
            <person name="Brown C.T."/>
            <person name="Hug L.A."/>
            <person name="Sharon I."/>
            <person name="Castelle C.J."/>
            <person name="Probst A.J."/>
            <person name="Thomas B.C."/>
            <person name="Singh A."/>
            <person name="Wilkins M.J."/>
            <person name="Karaoz U."/>
            <person name="Brodie E.L."/>
            <person name="Williams K.H."/>
            <person name="Hubbard S.S."/>
            <person name="Banfield J.F."/>
        </authorList>
    </citation>
    <scope>NUCLEOTIDE SEQUENCE [LARGE SCALE GENOMIC DNA]</scope>
</reference>
<dbReference type="SUPFAM" id="SSF55060">
    <property type="entry name" value="GHMP Kinase, C-terminal domain"/>
    <property type="match status" value="1"/>
</dbReference>
<dbReference type="GO" id="GO:0005524">
    <property type="term" value="F:ATP binding"/>
    <property type="evidence" value="ECO:0007669"/>
    <property type="project" value="UniProtKB-KW"/>
</dbReference>
<organism evidence="10 11">
    <name type="scientific">Candidatus Curtissbacteria bacterium RIFCSPHIGHO2_01_FULL_41_11</name>
    <dbReference type="NCBI Taxonomy" id="1797711"/>
    <lineage>
        <taxon>Bacteria</taxon>
        <taxon>Candidatus Curtissiibacteriota</taxon>
    </lineage>
</organism>
<keyword evidence="4" id="KW-0547">Nucleotide-binding</keyword>
<dbReference type="GO" id="GO:0004163">
    <property type="term" value="F:diphosphomevalonate decarboxylase activity"/>
    <property type="evidence" value="ECO:0007669"/>
    <property type="project" value="UniProtKB-EC"/>
</dbReference>
<dbReference type="PANTHER" id="PTHR10977">
    <property type="entry name" value="DIPHOSPHOMEVALONATE DECARBOXYLASE"/>
    <property type="match status" value="1"/>
</dbReference>
<dbReference type="InterPro" id="IPR053859">
    <property type="entry name" value="MVD-like_N"/>
</dbReference>
<evidence type="ECO:0000256" key="5">
    <source>
        <dbReference type="ARBA" id="ARBA00022840"/>
    </source>
</evidence>
<dbReference type="Gene3D" id="3.30.230.10">
    <property type="match status" value="1"/>
</dbReference>
<dbReference type="GO" id="GO:0019287">
    <property type="term" value="P:isopentenyl diphosphate biosynthetic process, mevalonate pathway"/>
    <property type="evidence" value="ECO:0007669"/>
    <property type="project" value="InterPro"/>
</dbReference>
<dbReference type="InterPro" id="IPR014721">
    <property type="entry name" value="Ribsml_uS5_D2-typ_fold_subgr"/>
</dbReference>
<evidence type="ECO:0000259" key="9">
    <source>
        <dbReference type="Pfam" id="PF22700"/>
    </source>
</evidence>
<gene>
    <name evidence="10" type="ORF">A2870_02545</name>
</gene>
<dbReference type="EC" id="4.1.1.33" evidence="2"/>
<dbReference type="Pfam" id="PF18376">
    <property type="entry name" value="MDD_C"/>
    <property type="match status" value="1"/>
</dbReference>
<dbReference type="FunFam" id="3.30.230.10:FF:000072">
    <property type="entry name" value="Diphosphomevalonate decarboxylase"/>
    <property type="match status" value="1"/>
</dbReference>
<dbReference type="InterPro" id="IPR005935">
    <property type="entry name" value="Mev_decarb"/>
</dbReference>
<evidence type="ECO:0000256" key="2">
    <source>
        <dbReference type="ARBA" id="ARBA00012296"/>
    </source>
</evidence>
<comment type="similarity">
    <text evidence="1">Belongs to the diphosphomevalonate decarboxylase family.</text>
</comment>
<dbReference type="InterPro" id="IPR029765">
    <property type="entry name" value="Mev_diP_decarb"/>
</dbReference>
<evidence type="ECO:0000256" key="3">
    <source>
        <dbReference type="ARBA" id="ARBA00022516"/>
    </source>
</evidence>
<proteinExistence type="inferred from homology"/>
<evidence type="ECO:0000313" key="11">
    <source>
        <dbReference type="Proteomes" id="UP000179102"/>
    </source>
</evidence>
<dbReference type="GO" id="GO:0005829">
    <property type="term" value="C:cytosol"/>
    <property type="evidence" value="ECO:0007669"/>
    <property type="project" value="InterPro"/>
</dbReference>
<evidence type="ECO:0000256" key="7">
    <source>
        <dbReference type="ARBA" id="ARBA00023239"/>
    </source>
</evidence>
<keyword evidence="3" id="KW-0444">Lipid biosynthesis</keyword>
<keyword evidence="7" id="KW-0456">Lyase</keyword>
<evidence type="ECO:0000313" key="10">
    <source>
        <dbReference type="EMBL" id="OGD88186.1"/>
    </source>
</evidence>
<dbReference type="InterPro" id="IPR020568">
    <property type="entry name" value="Ribosomal_Su5_D2-typ_SF"/>
</dbReference>
<dbReference type="Pfam" id="PF22700">
    <property type="entry name" value="MVD-like_N"/>
    <property type="match status" value="1"/>
</dbReference>
<dbReference type="PIRSF" id="PIRSF015950">
    <property type="entry name" value="Mev_P_decrbx"/>
    <property type="match status" value="1"/>
</dbReference>
<feature type="domain" description="Diphosphomevalonate decarboxylase-like N-terminal" evidence="9">
    <location>
        <begin position="7"/>
        <end position="161"/>
    </location>
</feature>
<dbReference type="InterPro" id="IPR036554">
    <property type="entry name" value="GHMP_kinase_C_sf"/>
</dbReference>
<name>A0A1F5G8K0_9BACT</name>
<dbReference type="STRING" id="1797711.A2870_02545"/>
<feature type="domain" description="Mvd1 C-terminal" evidence="8">
    <location>
        <begin position="174"/>
        <end position="307"/>
    </location>
</feature>
<dbReference type="InterPro" id="IPR041431">
    <property type="entry name" value="Mvd1_C"/>
</dbReference>
<protein>
    <recommendedName>
        <fullName evidence="2">diphosphomevalonate decarboxylase</fullName>
        <ecNumber evidence="2">4.1.1.33</ecNumber>
    </recommendedName>
</protein>
<dbReference type="PANTHER" id="PTHR10977:SF3">
    <property type="entry name" value="DIPHOSPHOMEVALONATE DECARBOXYLASE"/>
    <property type="match status" value="1"/>
</dbReference>
<dbReference type="SUPFAM" id="SSF54211">
    <property type="entry name" value="Ribosomal protein S5 domain 2-like"/>
    <property type="match status" value="1"/>
</dbReference>